<keyword evidence="3" id="KW-1185">Reference proteome</keyword>
<dbReference type="HOGENOM" id="CLU_2440674_0_0_1"/>
<dbReference type="RefSeq" id="XP_007740310.1">
    <property type="nucleotide sequence ID" value="XM_007742120.1"/>
</dbReference>
<comment type="caution">
    <text evidence="2">The sequence shown here is derived from an EMBL/GenBank/DDBJ whole genome shotgun (WGS) entry which is preliminary data.</text>
</comment>
<proteinExistence type="predicted"/>
<accession>W9X3N0</accession>
<dbReference type="EMBL" id="AMGX01000002">
    <property type="protein sequence ID" value="EXJ74808.1"/>
    <property type="molecule type" value="Genomic_DNA"/>
</dbReference>
<protein>
    <submittedName>
        <fullName evidence="2">Uncharacterized protein</fullName>
    </submittedName>
</protein>
<feature type="compositionally biased region" description="Polar residues" evidence="1">
    <location>
        <begin position="1"/>
        <end position="14"/>
    </location>
</feature>
<name>W9X3N0_9EURO</name>
<evidence type="ECO:0000313" key="3">
    <source>
        <dbReference type="Proteomes" id="UP000019471"/>
    </source>
</evidence>
<dbReference type="eggNOG" id="ENOG502TAN6">
    <property type="taxonomic scope" value="Eukaryota"/>
</dbReference>
<gene>
    <name evidence="2" type="ORF">A1O5_01504</name>
</gene>
<sequence length="90" mass="9560">MAAQTSITFSNSTQPGPPLSIPLSKPPKDVHGSETSTPGREASLILLEAVPAHEGNIATFLRDINNGVNQEPGTDPWLDTRFSKTSFAIS</sequence>
<evidence type="ECO:0000256" key="1">
    <source>
        <dbReference type="SAM" id="MobiDB-lite"/>
    </source>
</evidence>
<dbReference type="OrthoDB" id="3335607at2759"/>
<dbReference type="GeneID" id="19186237"/>
<dbReference type="AlphaFoldDB" id="W9X3N0"/>
<organism evidence="2 3">
    <name type="scientific">Cladophialophora psammophila CBS 110553</name>
    <dbReference type="NCBI Taxonomy" id="1182543"/>
    <lineage>
        <taxon>Eukaryota</taxon>
        <taxon>Fungi</taxon>
        <taxon>Dikarya</taxon>
        <taxon>Ascomycota</taxon>
        <taxon>Pezizomycotina</taxon>
        <taxon>Eurotiomycetes</taxon>
        <taxon>Chaetothyriomycetidae</taxon>
        <taxon>Chaetothyriales</taxon>
        <taxon>Herpotrichiellaceae</taxon>
        <taxon>Cladophialophora</taxon>
    </lineage>
</organism>
<evidence type="ECO:0000313" key="2">
    <source>
        <dbReference type="EMBL" id="EXJ74808.1"/>
    </source>
</evidence>
<dbReference type="Proteomes" id="UP000019471">
    <property type="component" value="Unassembled WGS sequence"/>
</dbReference>
<reference evidence="2 3" key="1">
    <citation type="submission" date="2013-03" db="EMBL/GenBank/DDBJ databases">
        <title>The Genome Sequence of Cladophialophora psammophila CBS 110553.</title>
        <authorList>
            <consortium name="The Broad Institute Genomics Platform"/>
            <person name="Cuomo C."/>
            <person name="de Hoog S."/>
            <person name="Gorbushina A."/>
            <person name="Walker B."/>
            <person name="Young S.K."/>
            <person name="Zeng Q."/>
            <person name="Gargeya S."/>
            <person name="Fitzgerald M."/>
            <person name="Haas B."/>
            <person name="Abouelleil A."/>
            <person name="Allen A.W."/>
            <person name="Alvarado L."/>
            <person name="Arachchi H.M."/>
            <person name="Berlin A.M."/>
            <person name="Chapman S.B."/>
            <person name="Gainer-Dewar J."/>
            <person name="Goldberg J."/>
            <person name="Griggs A."/>
            <person name="Gujja S."/>
            <person name="Hansen M."/>
            <person name="Howarth C."/>
            <person name="Imamovic A."/>
            <person name="Ireland A."/>
            <person name="Larimer J."/>
            <person name="McCowan C."/>
            <person name="Murphy C."/>
            <person name="Pearson M."/>
            <person name="Poon T.W."/>
            <person name="Priest M."/>
            <person name="Roberts A."/>
            <person name="Saif S."/>
            <person name="Shea T."/>
            <person name="Sisk P."/>
            <person name="Sykes S."/>
            <person name="Wortman J."/>
            <person name="Nusbaum C."/>
            <person name="Birren B."/>
        </authorList>
    </citation>
    <scope>NUCLEOTIDE SEQUENCE [LARGE SCALE GENOMIC DNA]</scope>
    <source>
        <strain evidence="2 3">CBS 110553</strain>
    </source>
</reference>
<feature type="region of interest" description="Disordered" evidence="1">
    <location>
        <begin position="1"/>
        <end position="38"/>
    </location>
</feature>